<dbReference type="AlphaFoldDB" id="A0A5N6RCE7"/>
<sequence>MPNTCRGCSHKHISGGESKSPLLNWACKEAVKEVKLEEAWERAICLEDLLVGFEAAKLPCSHGYHRGCIAKWLDTRNKCPLCRSQVV</sequence>
<protein>
    <recommendedName>
        <fullName evidence="5">RING-type domain-containing protein</fullName>
    </recommendedName>
</protein>
<organism evidence="6 7">
    <name type="scientific">Carpinus fangiana</name>
    <dbReference type="NCBI Taxonomy" id="176857"/>
    <lineage>
        <taxon>Eukaryota</taxon>
        <taxon>Viridiplantae</taxon>
        <taxon>Streptophyta</taxon>
        <taxon>Embryophyta</taxon>
        <taxon>Tracheophyta</taxon>
        <taxon>Spermatophyta</taxon>
        <taxon>Magnoliopsida</taxon>
        <taxon>eudicotyledons</taxon>
        <taxon>Gunneridae</taxon>
        <taxon>Pentapetalae</taxon>
        <taxon>rosids</taxon>
        <taxon>fabids</taxon>
        <taxon>Fagales</taxon>
        <taxon>Betulaceae</taxon>
        <taxon>Carpinus</taxon>
    </lineage>
</organism>
<proteinExistence type="predicted"/>
<dbReference type="PROSITE" id="PS50089">
    <property type="entry name" value="ZF_RING_2"/>
    <property type="match status" value="1"/>
</dbReference>
<dbReference type="GO" id="GO:0061630">
    <property type="term" value="F:ubiquitin protein ligase activity"/>
    <property type="evidence" value="ECO:0007669"/>
    <property type="project" value="TreeGrafter"/>
</dbReference>
<evidence type="ECO:0000256" key="4">
    <source>
        <dbReference type="PROSITE-ProRule" id="PRU00175"/>
    </source>
</evidence>
<evidence type="ECO:0000256" key="3">
    <source>
        <dbReference type="ARBA" id="ARBA00022833"/>
    </source>
</evidence>
<reference evidence="6 7" key="1">
    <citation type="submission" date="2019-06" db="EMBL/GenBank/DDBJ databases">
        <title>A chromosomal-level reference genome of Carpinus fangiana (Coryloideae, Betulaceae).</title>
        <authorList>
            <person name="Yang X."/>
            <person name="Wang Z."/>
            <person name="Zhang L."/>
            <person name="Hao G."/>
            <person name="Liu J."/>
            <person name="Yang Y."/>
        </authorList>
    </citation>
    <scope>NUCLEOTIDE SEQUENCE [LARGE SCALE GENOMIC DNA]</scope>
    <source>
        <strain evidence="6">Cfa_2016G</strain>
        <tissue evidence="6">Leaf</tissue>
    </source>
</reference>
<evidence type="ECO:0000313" key="6">
    <source>
        <dbReference type="EMBL" id="KAE8075728.1"/>
    </source>
</evidence>
<dbReference type="InterPro" id="IPR001841">
    <property type="entry name" value="Znf_RING"/>
</dbReference>
<dbReference type="PANTHER" id="PTHR45931:SF16">
    <property type="entry name" value="RING_U-BOX SUPERFAMILY PROTEIN"/>
    <property type="match status" value="1"/>
</dbReference>
<dbReference type="Gene3D" id="3.30.40.10">
    <property type="entry name" value="Zinc/RING finger domain, C3HC4 (zinc finger)"/>
    <property type="match status" value="1"/>
</dbReference>
<evidence type="ECO:0000256" key="2">
    <source>
        <dbReference type="ARBA" id="ARBA00022771"/>
    </source>
</evidence>
<feature type="domain" description="RING-type" evidence="5">
    <location>
        <begin position="44"/>
        <end position="83"/>
    </location>
</feature>
<evidence type="ECO:0000259" key="5">
    <source>
        <dbReference type="PROSITE" id="PS50089"/>
    </source>
</evidence>
<dbReference type="Proteomes" id="UP000327013">
    <property type="component" value="Chromosome 6"/>
</dbReference>
<dbReference type="GO" id="GO:0006511">
    <property type="term" value="P:ubiquitin-dependent protein catabolic process"/>
    <property type="evidence" value="ECO:0007669"/>
    <property type="project" value="TreeGrafter"/>
</dbReference>
<dbReference type="OrthoDB" id="4348522at2759"/>
<dbReference type="GO" id="GO:0005634">
    <property type="term" value="C:nucleus"/>
    <property type="evidence" value="ECO:0007669"/>
    <property type="project" value="TreeGrafter"/>
</dbReference>
<dbReference type="GO" id="GO:0008270">
    <property type="term" value="F:zinc ion binding"/>
    <property type="evidence" value="ECO:0007669"/>
    <property type="project" value="UniProtKB-KW"/>
</dbReference>
<accession>A0A5N6RCE7</accession>
<dbReference type="Pfam" id="PF13639">
    <property type="entry name" value="zf-RING_2"/>
    <property type="match status" value="1"/>
</dbReference>
<keyword evidence="2 4" id="KW-0863">Zinc-finger</keyword>
<evidence type="ECO:0000313" key="7">
    <source>
        <dbReference type="Proteomes" id="UP000327013"/>
    </source>
</evidence>
<gene>
    <name evidence="6" type="ORF">FH972_014421</name>
</gene>
<evidence type="ECO:0000256" key="1">
    <source>
        <dbReference type="ARBA" id="ARBA00022723"/>
    </source>
</evidence>
<keyword evidence="7" id="KW-1185">Reference proteome</keyword>
<dbReference type="SMART" id="SM00184">
    <property type="entry name" value="RING"/>
    <property type="match status" value="1"/>
</dbReference>
<dbReference type="SUPFAM" id="SSF57850">
    <property type="entry name" value="RING/U-box"/>
    <property type="match status" value="1"/>
</dbReference>
<dbReference type="InterPro" id="IPR051834">
    <property type="entry name" value="RING_finger_E3_ligase"/>
</dbReference>
<dbReference type="PANTHER" id="PTHR45931">
    <property type="entry name" value="SI:CH211-59O9.10"/>
    <property type="match status" value="1"/>
</dbReference>
<name>A0A5N6RCE7_9ROSI</name>
<dbReference type="InterPro" id="IPR013083">
    <property type="entry name" value="Znf_RING/FYVE/PHD"/>
</dbReference>
<dbReference type="EMBL" id="CM017326">
    <property type="protein sequence ID" value="KAE8075728.1"/>
    <property type="molecule type" value="Genomic_DNA"/>
</dbReference>
<keyword evidence="3" id="KW-0862">Zinc</keyword>
<keyword evidence="1" id="KW-0479">Metal-binding</keyword>